<name>A0ABU4TDQ2_9PSEU</name>
<feature type="domain" description="Antitoxin SocA-like Panacea" evidence="1">
    <location>
        <begin position="23"/>
        <end position="116"/>
    </location>
</feature>
<sequence length="154" mass="17687">MASALDVAAYILARKGPMTAMKLQKLVYYSQAWHLVWDEEPLFHEQIEAWANGPVVRELYREHRLRWRLEASERLGGDPEVLQQQEKDTVDIVLDSYGDKPANWLSELTHREAPWKLARERAGLAEGQRGSAPILQSDMFEYYDGLTSGEAEEV</sequence>
<organism evidence="2 3">
    <name type="scientific">Lentzea miocenica</name>
    <dbReference type="NCBI Taxonomy" id="3095431"/>
    <lineage>
        <taxon>Bacteria</taxon>
        <taxon>Bacillati</taxon>
        <taxon>Actinomycetota</taxon>
        <taxon>Actinomycetes</taxon>
        <taxon>Pseudonocardiales</taxon>
        <taxon>Pseudonocardiaceae</taxon>
        <taxon>Lentzea</taxon>
    </lineage>
</organism>
<evidence type="ECO:0000259" key="1">
    <source>
        <dbReference type="Pfam" id="PF13274"/>
    </source>
</evidence>
<comment type="caution">
    <text evidence="2">The sequence shown here is derived from an EMBL/GenBank/DDBJ whole genome shotgun (WGS) entry which is preliminary data.</text>
</comment>
<dbReference type="InterPro" id="IPR025272">
    <property type="entry name" value="SocA_Panacea"/>
</dbReference>
<evidence type="ECO:0000313" key="3">
    <source>
        <dbReference type="Proteomes" id="UP001285521"/>
    </source>
</evidence>
<keyword evidence="3" id="KW-1185">Reference proteome</keyword>
<reference evidence="2 3" key="1">
    <citation type="submission" date="2023-11" db="EMBL/GenBank/DDBJ databases">
        <title>Lentzea sokolovensis, sp. nov., Lentzea kristufkii, sp. nov., and Lentzea miocenensis, sp. nov., rare actinobacteria from Sokolov Coal Basin, Miocene lacustrine sediment, Czech Republic.</title>
        <authorList>
            <person name="Lara A."/>
            <person name="Kotroba L."/>
            <person name="Nouioui I."/>
            <person name="Neumann-Schaal M."/>
            <person name="Mast Y."/>
            <person name="Chronakova A."/>
        </authorList>
    </citation>
    <scope>NUCLEOTIDE SEQUENCE [LARGE SCALE GENOMIC DNA]</scope>
    <source>
        <strain evidence="2 3">BCCO 10_0856</strain>
    </source>
</reference>
<accession>A0ABU4TDQ2</accession>
<protein>
    <submittedName>
        <fullName evidence="2">DUF4065 domain-containing protein</fullName>
    </submittedName>
</protein>
<reference evidence="2 3" key="2">
    <citation type="submission" date="2023-11" db="EMBL/GenBank/DDBJ databases">
        <authorList>
            <person name="Lara A.C."/>
            <person name="Chronakova A."/>
        </authorList>
    </citation>
    <scope>NUCLEOTIDE SEQUENCE [LARGE SCALE GENOMIC DNA]</scope>
    <source>
        <strain evidence="2 3">BCCO 10_0856</strain>
    </source>
</reference>
<proteinExistence type="predicted"/>
<evidence type="ECO:0000313" key="2">
    <source>
        <dbReference type="EMBL" id="MDX8036319.1"/>
    </source>
</evidence>
<dbReference type="EMBL" id="JAXAVW010000043">
    <property type="protein sequence ID" value="MDX8036319.1"/>
    <property type="molecule type" value="Genomic_DNA"/>
</dbReference>
<dbReference type="Proteomes" id="UP001285521">
    <property type="component" value="Unassembled WGS sequence"/>
</dbReference>
<dbReference type="RefSeq" id="WP_319971322.1">
    <property type="nucleotide sequence ID" value="NZ_JAXAVW010000043.1"/>
</dbReference>
<dbReference type="Pfam" id="PF13274">
    <property type="entry name" value="SocA_Panacea"/>
    <property type="match status" value="1"/>
</dbReference>
<gene>
    <name evidence="2" type="ORF">SK803_39510</name>
</gene>